<dbReference type="Pfam" id="PF25084">
    <property type="entry name" value="LbH_EIF2B"/>
    <property type="match status" value="1"/>
</dbReference>
<dbReference type="InterPro" id="IPR011004">
    <property type="entry name" value="Trimer_LpxA-like_sf"/>
</dbReference>
<reference evidence="9 10" key="1">
    <citation type="submission" date="2015-03" db="EMBL/GenBank/DDBJ databases">
        <title>Draft genome of the nematode, Opisthorchis viverrini.</title>
        <authorList>
            <person name="Mitreva M."/>
        </authorList>
    </citation>
    <scope>NUCLEOTIDE SEQUENCE [LARGE SCALE GENOMIC DNA]</scope>
    <source>
        <strain evidence="9">Khon Kaen</strain>
    </source>
</reference>
<evidence type="ECO:0000256" key="6">
    <source>
        <dbReference type="ARBA" id="ARBA00046432"/>
    </source>
</evidence>
<keyword evidence="9" id="KW-0808">Transferase</keyword>
<keyword evidence="4" id="KW-0396">Initiation factor</keyword>
<comment type="subcellular location">
    <subcellularLocation>
        <location evidence="1">Cytoplasm</location>
        <location evidence="1">Cytosol</location>
    </subcellularLocation>
</comment>
<dbReference type="Gene3D" id="2.160.10.10">
    <property type="entry name" value="Hexapeptide repeat proteins"/>
    <property type="match status" value="1"/>
</dbReference>
<dbReference type="SUPFAM" id="SSF51161">
    <property type="entry name" value="Trimeric LpxA-like enzymes"/>
    <property type="match status" value="1"/>
</dbReference>
<comment type="similarity">
    <text evidence="2">Belongs to the eIF-2B gamma/epsilon subunits family.</text>
</comment>
<comment type="subunit">
    <text evidence="6">Component of the translation initiation factor 2B (eIF2B) complex which is a heterodecamer of two sets of five different subunits: alpha, beta, gamma, delta and epsilon. Subunits alpha, beta and delta comprise a regulatory subcomplex and subunits epsilon and gamma comprise a catalytic subcomplex. Within the complex, the hexameric regulatory complex resides at the center, with the two heterodimeric catalytic subcomplexes bound on opposite sides.</text>
</comment>
<keyword evidence="3" id="KW-0963">Cytoplasm</keyword>
<name>A0A1S8WXQ7_OPIVI</name>
<accession>A0A1S8WXQ7</accession>
<evidence type="ECO:0000256" key="2">
    <source>
        <dbReference type="ARBA" id="ARBA00007878"/>
    </source>
</evidence>
<keyword evidence="10" id="KW-1185">Reference proteome</keyword>
<evidence type="ECO:0000256" key="3">
    <source>
        <dbReference type="ARBA" id="ARBA00022490"/>
    </source>
</evidence>
<feature type="domain" description="EIF2B subunit epsilon/gamma LbH" evidence="8">
    <location>
        <begin position="94"/>
        <end position="176"/>
    </location>
</feature>
<evidence type="ECO:0000256" key="7">
    <source>
        <dbReference type="SAM" id="MobiDB-lite"/>
    </source>
</evidence>
<organism evidence="9 10">
    <name type="scientific">Opisthorchis viverrini</name>
    <name type="common">Southeast Asian liver fluke</name>
    <dbReference type="NCBI Taxonomy" id="6198"/>
    <lineage>
        <taxon>Eukaryota</taxon>
        <taxon>Metazoa</taxon>
        <taxon>Spiralia</taxon>
        <taxon>Lophotrochozoa</taxon>
        <taxon>Platyhelminthes</taxon>
        <taxon>Trematoda</taxon>
        <taxon>Digenea</taxon>
        <taxon>Opisthorchiida</taxon>
        <taxon>Opisthorchiata</taxon>
        <taxon>Opisthorchiidae</taxon>
        <taxon>Opisthorchis</taxon>
    </lineage>
</organism>
<sequence>MVSPSCVSSDDPAHRKKSLWQLLTIPPSSDIHNSPALDPKDESEPSPFEVSRPHGTCLYEHKDRKISVRLTDPLLFLEATRVKTAALGHEDVGKKATQKDYSQIAPGCLVGPKSVILGSMIGSGCTVGTSCRIINSVLLSGATVKDNCILQGCVLGENVTVESQCNLKNCAVASSQRVPDGTHLEAEQLGFTDPELERPVGAMQAGYENISLIMALGIERIKHGLDGPNTHVPIDDAVRTLVNLLIRPTRREESSLESDHREKIVVSFAT</sequence>
<evidence type="ECO:0000313" key="10">
    <source>
        <dbReference type="Proteomes" id="UP000243686"/>
    </source>
</evidence>
<dbReference type="GO" id="GO:0002183">
    <property type="term" value="P:cytoplasmic translational initiation"/>
    <property type="evidence" value="ECO:0007669"/>
    <property type="project" value="TreeGrafter"/>
</dbReference>
<evidence type="ECO:0000313" key="9">
    <source>
        <dbReference type="EMBL" id="OON19237.1"/>
    </source>
</evidence>
<dbReference type="Proteomes" id="UP000243686">
    <property type="component" value="Unassembled WGS sequence"/>
</dbReference>
<evidence type="ECO:0000256" key="1">
    <source>
        <dbReference type="ARBA" id="ARBA00004514"/>
    </source>
</evidence>
<dbReference type="InterPro" id="IPR051960">
    <property type="entry name" value="eIF2B_gamma"/>
</dbReference>
<gene>
    <name evidence="9" type="ORF">X801_04897</name>
</gene>
<protein>
    <submittedName>
        <fullName evidence="9">Bacterial transferase hexapeptide repeat protein</fullName>
    </submittedName>
</protein>
<dbReference type="GO" id="GO:0005085">
    <property type="term" value="F:guanyl-nucleotide exchange factor activity"/>
    <property type="evidence" value="ECO:0007669"/>
    <property type="project" value="TreeGrafter"/>
</dbReference>
<dbReference type="InterPro" id="IPR056764">
    <property type="entry name" value="LbH_EIF2B3/5"/>
</dbReference>
<evidence type="ECO:0000256" key="4">
    <source>
        <dbReference type="ARBA" id="ARBA00022540"/>
    </source>
</evidence>
<dbReference type="GO" id="GO:0016740">
    <property type="term" value="F:transferase activity"/>
    <property type="evidence" value="ECO:0007669"/>
    <property type="project" value="UniProtKB-KW"/>
</dbReference>
<dbReference type="PANTHER" id="PTHR45989:SF1">
    <property type="entry name" value="TRANSLATION INITIATION FACTOR EIF-2B SUBUNIT GAMMA"/>
    <property type="match status" value="1"/>
</dbReference>
<dbReference type="EMBL" id="KV893495">
    <property type="protein sequence ID" value="OON19237.1"/>
    <property type="molecule type" value="Genomic_DNA"/>
</dbReference>
<proteinExistence type="inferred from homology"/>
<feature type="region of interest" description="Disordered" evidence="7">
    <location>
        <begin position="25"/>
        <end position="54"/>
    </location>
</feature>
<evidence type="ECO:0000256" key="5">
    <source>
        <dbReference type="ARBA" id="ARBA00022917"/>
    </source>
</evidence>
<dbReference type="GO" id="GO:0003743">
    <property type="term" value="F:translation initiation factor activity"/>
    <property type="evidence" value="ECO:0007669"/>
    <property type="project" value="TreeGrafter"/>
</dbReference>
<dbReference type="GO" id="GO:0005851">
    <property type="term" value="C:eukaryotic translation initiation factor 2B complex"/>
    <property type="evidence" value="ECO:0007669"/>
    <property type="project" value="TreeGrafter"/>
</dbReference>
<dbReference type="AlphaFoldDB" id="A0A1S8WXQ7"/>
<dbReference type="GO" id="GO:0005829">
    <property type="term" value="C:cytosol"/>
    <property type="evidence" value="ECO:0007669"/>
    <property type="project" value="UniProtKB-SubCell"/>
</dbReference>
<evidence type="ECO:0000259" key="8">
    <source>
        <dbReference type="Pfam" id="PF25084"/>
    </source>
</evidence>
<dbReference type="PANTHER" id="PTHR45989">
    <property type="entry name" value="TRANSLATION INITIATION FACTOR EIF-2B SUBUNIT GAMMA"/>
    <property type="match status" value="1"/>
</dbReference>
<keyword evidence="5" id="KW-0648">Protein biosynthesis</keyword>